<keyword evidence="5" id="KW-1185">Reference proteome</keyword>
<dbReference type="PANTHER" id="PTHR33155:SF3">
    <property type="entry name" value="PROTEIN FAF-LIKE, CHLOROPLASTIC"/>
    <property type="match status" value="1"/>
</dbReference>
<evidence type="ECO:0000256" key="2">
    <source>
        <dbReference type="SAM" id="MobiDB-lite"/>
    </source>
</evidence>
<gene>
    <name evidence="4" type="ORF">F511_38215</name>
</gene>
<protein>
    <submittedName>
        <fullName evidence="4">Protein FAF-like, chloroplastic-like</fullName>
    </submittedName>
</protein>
<evidence type="ECO:0000313" key="4">
    <source>
        <dbReference type="EMBL" id="KZV26977.1"/>
    </source>
</evidence>
<evidence type="ECO:0000259" key="3">
    <source>
        <dbReference type="Pfam" id="PF11250"/>
    </source>
</evidence>
<feature type="region of interest" description="Disordered" evidence="2">
    <location>
        <begin position="1"/>
        <end position="25"/>
    </location>
</feature>
<dbReference type="OrthoDB" id="1303570at2759"/>
<proteinExistence type="inferred from homology"/>
<comment type="similarity">
    <text evidence="1">Belongs to the fantastic four family.</text>
</comment>
<sequence length="462" mass="50951">MRNKSFHYISSSPIDERAEESPTKQGIGAILVSDCGKTRVSSLRRTLSADMSSKKWLETDGLSSPVKKVASSEELVDSVESSSVSSEDECPGQYEVWASILSRKARKGIQEPGQMDVWGSILAQKSETCSGVSPPYVHPLVKRSSIALSEQSLEMCTECIGSETGSDGFCSEILSYLCQEEMKELSTVGDFHVTMATPFPPPLSSISGDGASIYMRSHRNNGRLILEAVSVPVRRCFQAQRREGRLLLAFTDDHIHTMEDNESRTDQVFDNTGEAFDQEMEKTVDGGGETAEKKFRVNGVREVVHFVAHQSSISLPKLASLQSSDLLIKDMMGLRNKTINVETEVLVEELHIPQPLPPRPRVRVPLSIPSPPRTPPSSFNTYEYLWLNKAAAGDGFVNSTITASQSTTLQTNNSCKAKNGTNSQDGVLMRGNRAEHFLPYLMGCKEFPRSWLIWETCSIATS</sequence>
<dbReference type="Pfam" id="PF11250">
    <property type="entry name" value="FAF"/>
    <property type="match status" value="1"/>
</dbReference>
<dbReference type="EMBL" id="KV010725">
    <property type="protein sequence ID" value="KZV26977.1"/>
    <property type="molecule type" value="Genomic_DNA"/>
</dbReference>
<dbReference type="InterPro" id="IPR046431">
    <property type="entry name" value="FAF_dom"/>
</dbReference>
<accession>A0A2Z7B5Y4</accession>
<name>A0A2Z7B5Y4_9LAMI</name>
<organism evidence="4 5">
    <name type="scientific">Dorcoceras hygrometricum</name>
    <dbReference type="NCBI Taxonomy" id="472368"/>
    <lineage>
        <taxon>Eukaryota</taxon>
        <taxon>Viridiplantae</taxon>
        <taxon>Streptophyta</taxon>
        <taxon>Embryophyta</taxon>
        <taxon>Tracheophyta</taxon>
        <taxon>Spermatophyta</taxon>
        <taxon>Magnoliopsida</taxon>
        <taxon>eudicotyledons</taxon>
        <taxon>Gunneridae</taxon>
        <taxon>Pentapetalae</taxon>
        <taxon>asterids</taxon>
        <taxon>lamiids</taxon>
        <taxon>Lamiales</taxon>
        <taxon>Gesneriaceae</taxon>
        <taxon>Didymocarpoideae</taxon>
        <taxon>Trichosporeae</taxon>
        <taxon>Loxocarpinae</taxon>
        <taxon>Dorcoceras</taxon>
    </lineage>
</organism>
<dbReference type="PANTHER" id="PTHR33155">
    <property type="entry name" value="FANTASTIC FOUR-LIKE PROTEIN (DUF3049)"/>
    <property type="match status" value="1"/>
</dbReference>
<evidence type="ECO:0000256" key="1">
    <source>
        <dbReference type="ARBA" id="ARBA00008690"/>
    </source>
</evidence>
<evidence type="ECO:0000313" key="5">
    <source>
        <dbReference type="Proteomes" id="UP000250235"/>
    </source>
</evidence>
<dbReference type="InterPro" id="IPR021410">
    <property type="entry name" value="FAF"/>
</dbReference>
<feature type="domain" description="FAF" evidence="3">
    <location>
        <begin position="199"/>
        <end position="250"/>
    </location>
</feature>
<dbReference type="Proteomes" id="UP000250235">
    <property type="component" value="Unassembled WGS sequence"/>
</dbReference>
<dbReference type="AlphaFoldDB" id="A0A2Z7B5Y4"/>
<reference evidence="4 5" key="1">
    <citation type="journal article" date="2015" name="Proc. Natl. Acad. Sci. U.S.A.">
        <title>The resurrection genome of Boea hygrometrica: A blueprint for survival of dehydration.</title>
        <authorList>
            <person name="Xiao L."/>
            <person name="Yang G."/>
            <person name="Zhang L."/>
            <person name="Yang X."/>
            <person name="Zhao S."/>
            <person name="Ji Z."/>
            <person name="Zhou Q."/>
            <person name="Hu M."/>
            <person name="Wang Y."/>
            <person name="Chen M."/>
            <person name="Xu Y."/>
            <person name="Jin H."/>
            <person name="Xiao X."/>
            <person name="Hu G."/>
            <person name="Bao F."/>
            <person name="Hu Y."/>
            <person name="Wan P."/>
            <person name="Li L."/>
            <person name="Deng X."/>
            <person name="Kuang T."/>
            <person name="Xiang C."/>
            <person name="Zhu J.K."/>
            <person name="Oliver M.J."/>
            <person name="He Y."/>
        </authorList>
    </citation>
    <scope>NUCLEOTIDE SEQUENCE [LARGE SCALE GENOMIC DNA]</scope>
    <source>
        <strain evidence="5">cv. XS01</strain>
    </source>
</reference>